<evidence type="ECO:0000256" key="9">
    <source>
        <dbReference type="ARBA" id="ARBA00023204"/>
    </source>
</evidence>
<dbReference type="GO" id="GO:0000723">
    <property type="term" value="P:telomere maintenance"/>
    <property type="evidence" value="ECO:0007669"/>
    <property type="project" value="TreeGrafter"/>
</dbReference>
<evidence type="ECO:0000256" key="5">
    <source>
        <dbReference type="ARBA" id="ARBA00022763"/>
    </source>
</evidence>
<dbReference type="Pfam" id="PF07522">
    <property type="entry name" value="DRMBL"/>
    <property type="match status" value="1"/>
</dbReference>
<accession>A0AAV9NJW6</accession>
<evidence type="ECO:0000256" key="7">
    <source>
        <dbReference type="ARBA" id="ARBA00022839"/>
    </source>
</evidence>
<dbReference type="EMBL" id="JAVRRD010000006">
    <property type="protein sequence ID" value="KAK5057518.1"/>
    <property type="molecule type" value="Genomic_DNA"/>
</dbReference>
<evidence type="ECO:0000256" key="3">
    <source>
        <dbReference type="ARBA" id="ARBA00022722"/>
    </source>
</evidence>
<feature type="region of interest" description="Disordered" evidence="13">
    <location>
        <begin position="536"/>
        <end position="555"/>
    </location>
</feature>
<reference evidence="15 16" key="1">
    <citation type="submission" date="2023-08" db="EMBL/GenBank/DDBJ databases">
        <title>Black Yeasts Isolated from many extreme environments.</title>
        <authorList>
            <person name="Coleine C."/>
            <person name="Stajich J.E."/>
            <person name="Selbmann L."/>
        </authorList>
    </citation>
    <scope>NUCLEOTIDE SEQUENCE [LARGE SCALE GENOMIC DNA]</scope>
    <source>
        <strain evidence="15 16">CCFEE 5792</strain>
    </source>
</reference>
<evidence type="ECO:0000313" key="16">
    <source>
        <dbReference type="Proteomes" id="UP001358417"/>
    </source>
</evidence>
<dbReference type="InterPro" id="IPR011084">
    <property type="entry name" value="DRMBL"/>
</dbReference>
<feature type="compositionally biased region" description="Polar residues" evidence="13">
    <location>
        <begin position="470"/>
        <end position="479"/>
    </location>
</feature>
<evidence type="ECO:0000256" key="10">
    <source>
        <dbReference type="ARBA" id="ARBA00023242"/>
    </source>
</evidence>
<dbReference type="GO" id="GO:0005634">
    <property type="term" value="C:nucleus"/>
    <property type="evidence" value="ECO:0007669"/>
    <property type="project" value="UniProtKB-SubCell"/>
</dbReference>
<dbReference type="SUPFAM" id="SSF56281">
    <property type="entry name" value="Metallo-hydrolase/oxidoreductase"/>
    <property type="match status" value="1"/>
</dbReference>
<keyword evidence="3" id="KW-0540">Nuclease</keyword>
<keyword evidence="9" id="KW-0234">DNA repair</keyword>
<gene>
    <name evidence="15" type="ORF">LTR84_011518</name>
</gene>
<dbReference type="AlphaFoldDB" id="A0AAV9NJW6"/>
<dbReference type="GO" id="GO:0006303">
    <property type="term" value="P:double-strand break repair via nonhomologous end joining"/>
    <property type="evidence" value="ECO:0007669"/>
    <property type="project" value="TreeGrafter"/>
</dbReference>
<evidence type="ECO:0000256" key="13">
    <source>
        <dbReference type="SAM" id="MobiDB-lite"/>
    </source>
</evidence>
<evidence type="ECO:0000256" key="6">
    <source>
        <dbReference type="ARBA" id="ARBA00022801"/>
    </source>
</evidence>
<dbReference type="PANTHER" id="PTHR23240">
    <property type="entry name" value="DNA CROSS-LINK REPAIR PROTEIN PSO2/SNM1-RELATED"/>
    <property type="match status" value="1"/>
</dbReference>
<dbReference type="Gene3D" id="3.60.15.10">
    <property type="entry name" value="Ribonuclease Z/Hydroxyacylglutathione hydrolase-like"/>
    <property type="match status" value="2"/>
</dbReference>
<evidence type="ECO:0000256" key="2">
    <source>
        <dbReference type="ARBA" id="ARBA00010304"/>
    </source>
</evidence>
<sequence length="593" mass="66780">MPFVYCSATTRQLLLQMEKYPHRINHAKGILEHRKLTYRHLKSILRPLPLQARTEIELGPKSRMQVTLFDANHCPGAVMFLFEGDGKAVVYTGDIRAEPWWVNSIVQNPIFLPYMTGLKSLDCLYLDTTFATHDEPYKTFPTKAEGLMELIQKVKQCPTDTLFYFRSWTLGYENVWITLSDNLNSRVHVDKYQLKLLGSGTHEQLGFLEGPALTGFALGNMWHQGCLTTKNDTKVKIHSCEPGTPCHSNIKKQKNVVWISPIISRLKDGTELKELGAGGGFGDLYQSWGLTFDDLTALQEFGNFCQGVLNDDVNAELQKKIQEARKLRGYNLVLDGLGDILSVDEDKNIALQDLKEALAKASHLLGSVQKPTSATATASRENKTPSTIFFPYSRHSSYGELCHLVGKFRPKDICPCTVETVGWTQEMSMKSLFGDLCSEKIFFYDEQVREQVQDAPELQGGGKKRKRAQPDSQETASQESEVERSDIVSSNLKVGQKTVFNGTHQGDNIILIESETESEGEEHSIDVSVFDGIAEEDSVETSKSKEGNAARRKSRMEAYQAAKRCLDENDSNEWNWYPLRTAGRKGHDEEEEL</sequence>
<feature type="region of interest" description="Disordered" evidence="13">
    <location>
        <begin position="454"/>
        <end position="488"/>
    </location>
</feature>
<dbReference type="RefSeq" id="XP_064708636.1">
    <property type="nucleotide sequence ID" value="XM_064855047.1"/>
</dbReference>
<keyword evidence="8" id="KW-0233">DNA recombination</keyword>
<evidence type="ECO:0000313" key="15">
    <source>
        <dbReference type="EMBL" id="KAK5057518.1"/>
    </source>
</evidence>
<feature type="compositionally biased region" description="Basic and acidic residues" evidence="13">
    <location>
        <begin position="540"/>
        <end position="549"/>
    </location>
</feature>
<dbReference type="GO" id="GO:0006310">
    <property type="term" value="P:DNA recombination"/>
    <property type="evidence" value="ECO:0007669"/>
    <property type="project" value="UniProtKB-KW"/>
</dbReference>
<comment type="subcellular location">
    <subcellularLocation>
        <location evidence="1">Nucleus</location>
    </subcellularLocation>
</comment>
<keyword evidence="16" id="KW-1185">Reference proteome</keyword>
<comment type="similarity">
    <text evidence="2">Belongs to the DNA repair metallo-beta-lactamase (DRMBL) family.</text>
</comment>
<name>A0AAV9NJW6_9EURO</name>
<evidence type="ECO:0000256" key="11">
    <source>
        <dbReference type="ARBA" id="ARBA00039759"/>
    </source>
</evidence>
<keyword evidence="6" id="KW-0378">Hydrolase</keyword>
<dbReference type="GO" id="GO:0036297">
    <property type="term" value="P:interstrand cross-link repair"/>
    <property type="evidence" value="ECO:0007669"/>
    <property type="project" value="TreeGrafter"/>
</dbReference>
<dbReference type="Proteomes" id="UP001358417">
    <property type="component" value="Unassembled WGS sequence"/>
</dbReference>
<dbReference type="Gene3D" id="3.40.50.12650">
    <property type="match status" value="2"/>
</dbReference>
<dbReference type="GeneID" id="89979668"/>
<evidence type="ECO:0000256" key="12">
    <source>
        <dbReference type="ARBA" id="ARBA00042677"/>
    </source>
</evidence>
<dbReference type="GO" id="GO:0003684">
    <property type="term" value="F:damaged DNA binding"/>
    <property type="evidence" value="ECO:0007669"/>
    <property type="project" value="TreeGrafter"/>
</dbReference>
<keyword evidence="5" id="KW-0227">DNA damage</keyword>
<comment type="caution">
    <text evidence="15">The sequence shown here is derived from an EMBL/GenBank/DDBJ whole genome shotgun (WGS) entry which is preliminary data.</text>
</comment>
<feature type="domain" description="DNA repair metallo-beta-lactamase" evidence="14">
    <location>
        <begin position="375"/>
        <end position="417"/>
    </location>
</feature>
<protein>
    <recommendedName>
        <fullName evidence="11">Protein artemis</fullName>
    </recommendedName>
    <alternativeName>
        <fullName evidence="12">DNA cross-link repair 1C protein</fullName>
    </alternativeName>
</protein>
<keyword evidence="7" id="KW-0269">Exonuclease</keyword>
<keyword evidence="10" id="KW-0539">Nucleus</keyword>
<dbReference type="GO" id="GO:0004519">
    <property type="term" value="F:endonuclease activity"/>
    <property type="evidence" value="ECO:0007669"/>
    <property type="project" value="UniProtKB-KW"/>
</dbReference>
<organism evidence="15 16">
    <name type="scientific">Exophiala bonariae</name>
    <dbReference type="NCBI Taxonomy" id="1690606"/>
    <lineage>
        <taxon>Eukaryota</taxon>
        <taxon>Fungi</taxon>
        <taxon>Dikarya</taxon>
        <taxon>Ascomycota</taxon>
        <taxon>Pezizomycotina</taxon>
        <taxon>Eurotiomycetes</taxon>
        <taxon>Chaetothyriomycetidae</taxon>
        <taxon>Chaetothyriales</taxon>
        <taxon>Herpotrichiellaceae</taxon>
        <taxon>Exophiala</taxon>
    </lineage>
</organism>
<dbReference type="GO" id="GO:0035312">
    <property type="term" value="F:5'-3' DNA exonuclease activity"/>
    <property type="evidence" value="ECO:0007669"/>
    <property type="project" value="TreeGrafter"/>
</dbReference>
<evidence type="ECO:0000259" key="14">
    <source>
        <dbReference type="Pfam" id="PF07522"/>
    </source>
</evidence>
<evidence type="ECO:0000256" key="8">
    <source>
        <dbReference type="ARBA" id="ARBA00023172"/>
    </source>
</evidence>
<keyword evidence="4" id="KW-0255">Endonuclease</keyword>
<dbReference type="PANTHER" id="PTHR23240:SF8">
    <property type="entry name" value="PROTEIN ARTEMIS"/>
    <property type="match status" value="1"/>
</dbReference>
<dbReference type="InterPro" id="IPR036866">
    <property type="entry name" value="RibonucZ/Hydroxyglut_hydro"/>
</dbReference>
<evidence type="ECO:0000256" key="1">
    <source>
        <dbReference type="ARBA" id="ARBA00004123"/>
    </source>
</evidence>
<proteinExistence type="inferred from homology"/>
<evidence type="ECO:0000256" key="4">
    <source>
        <dbReference type="ARBA" id="ARBA00022759"/>
    </source>
</evidence>